<dbReference type="PROSITE" id="PS50231">
    <property type="entry name" value="RICIN_B_LECTIN"/>
    <property type="match status" value="1"/>
</dbReference>
<accession>A0A3P7M2K5</accession>
<keyword evidence="1" id="KW-0472">Membrane</keyword>
<protein>
    <submittedName>
        <fullName evidence="2">Uncharacterized protein</fullName>
    </submittedName>
</protein>
<dbReference type="EMBL" id="UYYB01141421">
    <property type="protein sequence ID" value="VDM85518.1"/>
    <property type="molecule type" value="Genomic_DNA"/>
</dbReference>
<keyword evidence="1" id="KW-1133">Transmembrane helix</keyword>
<evidence type="ECO:0000256" key="1">
    <source>
        <dbReference type="SAM" id="Phobius"/>
    </source>
</evidence>
<name>A0A3P7M2K5_STRVU</name>
<keyword evidence="1" id="KW-0812">Transmembrane</keyword>
<gene>
    <name evidence="2" type="ORF">SVUK_LOCUS20516</name>
</gene>
<organism evidence="2 3">
    <name type="scientific">Strongylus vulgaris</name>
    <name type="common">Blood worm</name>
    <dbReference type="NCBI Taxonomy" id="40348"/>
    <lineage>
        <taxon>Eukaryota</taxon>
        <taxon>Metazoa</taxon>
        <taxon>Ecdysozoa</taxon>
        <taxon>Nematoda</taxon>
        <taxon>Chromadorea</taxon>
        <taxon>Rhabditida</taxon>
        <taxon>Rhabditina</taxon>
        <taxon>Rhabditomorpha</taxon>
        <taxon>Strongyloidea</taxon>
        <taxon>Strongylidae</taxon>
        <taxon>Strongylus</taxon>
    </lineage>
</organism>
<keyword evidence="3" id="KW-1185">Reference proteome</keyword>
<evidence type="ECO:0000313" key="3">
    <source>
        <dbReference type="Proteomes" id="UP000270094"/>
    </source>
</evidence>
<sequence>MRMDATTGWLTQEGRCLAIEPDGDQWRLASVLCDATDGSQKWVFEKTASFGTIKITNRRSSMLIRLFLLACVLAACQALYFHIAETEKKCFIEEIPDETMVNLFCLQLL</sequence>
<dbReference type="OrthoDB" id="3427at2759"/>
<evidence type="ECO:0000313" key="2">
    <source>
        <dbReference type="EMBL" id="VDM85518.1"/>
    </source>
</evidence>
<proteinExistence type="predicted"/>
<dbReference type="Proteomes" id="UP000270094">
    <property type="component" value="Unassembled WGS sequence"/>
</dbReference>
<feature type="transmembrane region" description="Helical" evidence="1">
    <location>
        <begin position="63"/>
        <end position="83"/>
    </location>
</feature>
<reference evidence="2 3" key="1">
    <citation type="submission" date="2018-11" db="EMBL/GenBank/DDBJ databases">
        <authorList>
            <consortium name="Pathogen Informatics"/>
        </authorList>
    </citation>
    <scope>NUCLEOTIDE SEQUENCE [LARGE SCALE GENOMIC DNA]</scope>
</reference>
<dbReference type="AlphaFoldDB" id="A0A3P7M2K5"/>